<dbReference type="Proteomes" id="UP000824156">
    <property type="component" value="Unassembled WGS sequence"/>
</dbReference>
<keyword evidence="1" id="KW-0812">Transmembrane</keyword>
<comment type="caution">
    <text evidence="3">The sequence shown here is derived from an EMBL/GenBank/DDBJ whole genome shotgun (WGS) entry which is preliminary data.</text>
</comment>
<organism evidence="3 4">
    <name type="scientific">Candidatus Sphingobacterium stercoripullorum</name>
    <dbReference type="NCBI Taxonomy" id="2838759"/>
    <lineage>
        <taxon>Bacteria</taxon>
        <taxon>Pseudomonadati</taxon>
        <taxon>Bacteroidota</taxon>
        <taxon>Sphingobacteriia</taxon>
        <taxon>Sphingobacteriales</taxon>
        <taxon>Sphingobacteriaceae</taxon>
        <taxon>Sphingobacterium</taxon>
    </lineage>
</organism>
<reference evidence="3" key="1">
    <citation type="journal article" date="2021" name="PeerJ">
        <title>Extensive microbial diversity within the chicken gut microbiome revealed by metagenomics and culture.</title>
        <authorList>
            <person name="Gilroy R."/>
            <person name="Ravi A."/>
            <person name="Getino M."/>
            <person name="Pursley I."/>
            <person name="Horton D.L."/>
            <person name="Alikhan N.F."/>
            <person name="Baker D."/>
            <person name="Gharbi K."/>
            <person name="Hall N."/>
            <person name="Watson M."/>
            <person name="Adriaenssens E.M."/>
            <person name="Foster-Nyarko E."/>
            <person name="Jarju S."/>
            <person name="Secka A."/>
            <person name="Antonio M."/>
            <person name="Oren A."/>
            <person name="Chaudhuri R.R."/>
            <person name="La Ragione R."/>
            <person name="Hildebrand F."/>
            <person name="Pallen M.J."/>
        </authorList>
    </citation>
    <scope>NUCLEOTIDE SEQUENCE</scope>
    <source>
        <strain evidence="3">1719</strain>
    </source>
</reference>
<reference evidence="3" key="2">
    <citation type="submission" date="2021-04" db="EMBL/GenBank/DDBJ databases">
        <authorList>
            <person name="Gilroy R."/>
        </authorList>
    </citation>
    <scope>NUCLEOTIDE SEQUENCE</scope>
    <source>
        <strain evidence="3">1719</strain>
    </source>
</reference>
<dbReference type="AlphaFoldDB" id="A0A9D1W949"/>
<feature type="transmembrane region" description="Helical" evidence="1">
    <location>
        <begin position="31"/>
        <end position="49"/>
    </location>
</feature>
<protein>
    <submittedName>
        <fullName evidence="3">DUF2061 domain-containing protein</fullName>
    </submittedName>
</protein>
<feature type="domain" description="DUF2061" evidence="2">
    <location>
        <begin position="4"/>
        <end position="55"/>
    </location>
</feature>
<evidence type="ECO:0000259" key="2">
    <source>
        <dbReference type="Pfam" id="PF09834"/>
    </source>
</evidence>
<keyword evidence="1" id="KW-0472">Membrane</keyword>
<evidence type="ECO:0000256" key="1">
    <source>
        <dbReference type="SAM" id="Phobius"/>
    </source>
</evidence>
<proteinExistence type="predicted"/>
<dbReference type="EMBL" id="DXEZ01000188">
    <property type="protein sequence ID" value="HIX54705.1"/>
    <property type="molecule type" value="Genomic_DNA"/>
</dbReference>
<dbReference type="InterPro" id="IPR018638">
    <property type="entry name" value="DUF2061_membrane"/>
</dbReference>
<evidence type="ECO:0000313" key="3">
    <source>
        <dbReference type="EMBL" id="HIX54705.1"/>
    </source>
</evidence>
<name>A0A9D1W949_9SPHI</name>
<sequence>MRSVVKSLSWRVLGTLDTILISWWISGDFTVAFSIGSFELITKTVLYFFHERFWTRIKWGNN</sequence>
<dbReference type="Pfam" id="PF09834">
    <property type="entry name" value="DUF2061"/>
    <property type="match status" value="1"/>
</dbReference>
<keyword evidence="1" id="KW-1133">Transmembrane helix</keyword>
<gene>
    <name evidence="3" type="ORF">H9853_06745</name>
</gene>
<evidence type="ECO:0000313" key="4">
    <source>
        <dbReference type="Proteomes" id="UP000824156"/>
    </source>
</evidence>
<accession>A0A9D1W949</accession>